<dbReference type="EMBL" id="DWWD01000030">
    <property type="protein sequence ID" value="HJC50499.1"/>
    <property type="molecule type" value="Genomic_DNA"/>
</dbReference>
<name>A0A9D2PJQ1_9FIRM</name>
<evidence type="ECO:0000313" key="1">
    <source>
        <dbReference type="EMBL" id="HJC50499.1"/>
    </source>
</evidence>
<organism evidence="1 2">
    <name type="scientific">Candidatus Anaerostipes avistercoris</name>
    <dbReference type="NCBI Taxonomy" id="2838462"/>
    <lineage>
        <taxon>Bacteria</taxon>
        <taxon>Bacillati</taxon>
        <taxon>Bacillota</taxon>
        <taxon>Clostridia</taxon>
        <taxon>Lachnospirales</taxon>
        <taxon>Lachnospiraceae</taxon>
        <taxon>Anaerostipes</taxon>
    </lineage>
</organism>
<reference evidence="1" key="1">
    <citation type="journal article" date="2021" name="PeerJ">
        <title>Extensive microbial diversity within the chicken gut microbiome revealed by metagenomics and culture.</title>
        <authorList>
            <person name="Gilroy R."/>
            <person name="Ravi A."/>
            <person name="Getino M."/>
            <person name="Pursley I."/>
            <person name="Horton D.L."/>
            <person name="Alikhan N.F."/>
            <person name="Baker D."/>
            <person name="Gharbi K."/>
            <person name="Hall N."/>
            <person name="Watson M."/>
            <person name="Adriaenssens E.M."/>
            <person name="Foster-Nyarko E."/>
            <person name="Jarju S."/>
            <person name="Secka A."/>
            <person name="Antonio M."/>
            <person name="Oren A."/>
            <person name="Chaudhuri R.R."/>
            <person name="La Ragione R."/>
            <person name="Hildebrand F."/>
            <person name="Pallen M.J."/>
        </authorList>
    </citation>
    <scope>NUCLEOTIDE SEQUENCE</scope>
    <source>
        <strain evidence="1">ChiSjej3B21-8574</strain>
    </source>
</reference>
<proteinExistence type="predicted"/>
<dbReference type="Pfam" id="PF04463">
    <property type="entry name" value="2-thiour_desulf"/>
    <property type="match status" value="1"/>
</dbReference>
<reference evidence="1" key="2">
    <citation type="submission" date="2021-04" db="EMBL/GenBank/DDBJ databases">
        <authorList>
            <person name="Gilroy R."/>
        </authorList>
    </citation>
    <scope>NUCLEOTIDE SEQUENCE</scope>
    <source>
        <strain evidence="1">ChiSjej3B21-8574</strain>
    </source>
</reference>
<dbReference type="PANTHER" id="PTHR30087">
    <property type="entry name" value="INNER MEMBRANE PROTEIN"/>
    <property type="match status" value="1"/>
</dbReference>
<gene>
    <name evidence="1" type="ORF">H9754_08030</name>
</gene>
<dbReference type="InterPro" id="IPR007553">
    <property type="entry name" value="2-thiour_desulf"/>
</dbReference>
<dbReference type="AlphaFoldDB" id="A0A9D2PJQ1"/>
<dbReference type="Proteomes" id="UP000823904">
    <property type="component" value="Unassembled WGS sequence"/>
</dbReference>
<accession>A0A9D2PJQ1</accession>
<sequence length="153" mass="16528">MNVLVSACLLGTECKYNQGSNESEQVKQLLEEHHLIPVCPEIMGGLPTPRTPAEVRGEKVITKDGKDVTAEFQKGAGEALRLAELYGCRCAVLKEKSPSCGSGNIYDGTFTGTLTSSDGVTAKLLKKHGIHVFGENMPCLREVLHEKGNDNEI</sequence>
<protein>
    <submittedName>
        <fullName evidence="1">DUF523 domain-containing protein</fullName>
    </submittedName>
</protein>
<evidence type="ECO:0000313" key="2">
    <source>
        <dbReference type="Proteomes" id="UP000823904"/>
    </source>
</evidence>
<comment type="caution">
    <text evidence="1">The sequence shown here is derived from an EMBL/GenBank/DDBJ whole genome shotgun (WGS) entry which is preliminary data.</text>
</comment>
<dbReference type="PANTHER" id="PTHR30087:SF1">
    <property type="entry name" value="HYPOTHETICAL CYTOSOLIC PROTEIN"/>
    <property type="match status" value="1"/>
</dbReference>